<feature type="domain" description="Glycosyltransferase 2-like" evidence="1">
    <location>
        <begin position="25"/>
        <end position="188"/>
    </location>
</feature>
<accession>A0A3A9ARV5</accession>
<dbReference type="Proteomes" id="UP000280696">
    <property type="component" value="Unassembled WGS sequence"/>
</dbReference>
<keyword evidence="2" id="KW-0808">Transferase</keyword>
<keyword evidence="3" id="KW-1185">Reference proteome</keyword>
<dbReference type="InterPro" id="IPR001173">
    <property type="entry name" value="Glyco_trans_2-like"/>
</dbReference>
<dbReference type="Gene3D" id="3.90.550.10">
    <property type="entry name" value="Spore Coat Polysaccharide Biosynthesis Protein SpsA, Chain A"/>
    <property type="match status" value="1"/>
</dbReference>
<protein>
    <submittedName>
        <fullName evidence="2">Glycosyltransferase</fullName>
    </submittedName>
</protein>
<dbReference type="GO" id="GO:0006487">
    <property type="term" value="P:protein N-linked glycosylation"/>
    <property type="evidence" value="ECO:0007669"/>
    <property type="project" value="TreeGrafter"/>
</dbReference>
<dbReference type="GO" id="GO:0016740">
    <property type="term" value="F:transferase activity"/>
    <property type="evidence" value="ECO:0007669"/>
    <property type="project" value="UniProtKB-KW"/>
</dbReference>
<dbReference type="RefSeq" id="WP_120470903.1">
    <property type="nucleotide sequence ID" value="NZ_RAYQ01000015.1"/>
</dbReference>
<dbReference type="PANTHER" id="PTHR10859">
    <property type="entry name" value="GLYCOSYL TRANSFERASE"/>
    <property type="match status" value="1"/>
</dbReference>
<name>A0A3A9ARV5_9FIRM</name>
<dbReference type="InterPro" id="IPR029044">
    <property type="entry name" value="Nucleotide-diphossugar_trans"/>
</dbReference>
<dbReference type="PANTHER" id="PTHR10859:SF91">
    <property type="entry name" value="DOLICHYL-PHOSPHATE BETA-GLUCOSYLTRANSFERASE"/>
    <property type="match status" value="1"/>
</dbReference>
<reference evidence="2 3" key="1">
    <citation type="submission" date="2018-09" db="EMBL/GenBank/DDBJ databases">
        <title>Murine metabolic-syndrome-specific gut microbial biobank.</title>
        <authorList>
            <person name="Liu C."/>
        </authorList>
    </citation>
    <scope>NUCLEOTIDE SEQUENCE [LARGE SCALE GENOMIC DNA]</scope>
    <source>
        <strain evidence="2 3">0.1xD8-82</strain>
    </source>
</reference>
<dbReference type="OrthoDB" id="9815829at2"/>
<organism evidence="2 3">
    <name type="scientific">Parablautia intestinalis</name>
    <dbReference type="NCBI Taxonomy" id="2320100"/>
    <lineage>
        <taxon>Bacteria</taxon>
        <taxon>Bacillati</taxon>
        <taxon>Bacillota</taxon>
        <taxon>Clostridia</taxon>
        <taxon>Lachnospirales</taxon>
        <taxon>Lachnospiraceae</taxon>
        <taxon>Parablautia</taxon>
    </lineage>
</organism>
<dbReference type="EMBL" id="RAYQ01000015">
    <property type="protein sequence ID" value="RKI90273.1"/>
    <property type="molecule type" value="Genomic_DNA"/>
</dbReference>
<gene>
    <name evidence="2" type="ORF">D7V94_14215</name>
</gene>
<dbReference type="Pfam" id="PF00535">
    <property type="entry name" value="Glycos_transf_2"/>
    <property type="match status" value="1"/>
</dbReference>
<proteinExistence type="predicted"/>
<evidence type="ECO:0000313" key="3">
    <source>
        <dbReference type="Proteomes" id="UP000280696"/>
    </source>
</evidence>
<sequence length="266" mass="31058">MNKATDKTVTKEAEKEALSINLLFPVLNERLRLEKGIERTMAYLKENVRIPYSLTILDNGSEDETPRIGKALEKKYPEVTYVRVGERGVGVAFRKGIALNESALVGYMDIDLSTDIRYLGRTIKLFEKRPELEYVNGSRFARKSDTRGRKWYRKITSMGLVFLLKMIFHMKATDAVCGFTFLRKETARRLVAACGNDNGWFYTIEFLLRAERMGVVIYDMPVRWQEDYNTTVKLWKTIQNYLVQIYRLQKAFKAEEKEARKYVTVR</sequence>
<evidence type="ECO:0000313" key="2">
    <source>
        <dbReference type="EMBL" id="RKI90273.1"/>
    </source>
</evidence>
<dbReference type="SUPFAM" id="SSF53448">
    <property type="entry name" value="Nucleotide-diphospho-sugar transferases"/>
    <property type="match status" value="1"/>
</dbReference>
<dbReference type="AlphaFoldDB" id="A0A3A9ARV5"/>
<evidence type="ECO:0000259" key="1">
    <source>
        <dbReference type="Pfam" id="PF00535"/>
    </source>
</evidence>
<comment type="caution">
    <text evidence="2">The sequence shown here is derived from an EMBL/GenBank/DDBJ whole genome shotgun (WGS) entry which is preliminary data.</text>
</comment>